<keyword evidence="2" id="KW-1003">Cell membrane</keyword>
<accession>A0A930HWD4</accession>
<evidence type="ECO:0000256" key="6">
    <source>
        <dbReference type="SAM" id="Phobius"/>
    </source>
</evidence>
<dbReference type="AlphaFoldDB" id="A0A930HWD4"/>
<dbReference type="Proteomes" id="UP000757461">
    <property type="component" value="Unassembled WGS sequence"/>
</dbReference>
<feature type="transmembrane region" description="Helical" evidence="6">
    <location>
        <begin position="56"/>
        <end position="76"/>
    </location>
</feature>
<protein>
    <submittedName>
        <fullName evidence="7">CidA/LrgA family protein</fullName>
    </submittedName>
</protein>
<name>A0A930HWD4_9BACT</name>
<dbReference type="Pfam" id="PF03788">
    <property type="entry name" value="LrgA"/>
    <property type="match status" value="1"/>
</dbReference>
<dbReference type="PANTHER" id="PTHR33931">
    <property type="entry name" value="HOLIN-LIKE PROTEIN CIDA-RELATED"/>
    <property type="match status" value="1"/>
</dbReference>
<keyword evidence="5 6" id="KW-0472">Membrane</keyword>
<proteinExistence type="predicted"/>
<dbReference type="PANTHER" id="PTHR33931:SF5">
    <property type="entry name" value="UPF0299 MEMBRANE PROTEIN YOHJ"/>
    <property type="match status" value="1"/>
</dbReference>
<comment type="subcellular location">
    <subcellularLocation>
        <location evidence="1">Cell membrane</location>
        <topology evidence="1">Multi-pass membrane protein</topology>
    </subcellularLocation>
</comment>
<dbReference type="GO" id="GO:0005886">
    <property type="term" value="C:plasma membrane"/>
    <property type="evidence" value="ECO:0007669"/>
    <property type="project" value="UniProtKB-SubCell"/>
</dbReference>
<evidence type="ECO:0000256" key="5">
    <source>
        <dbReference type="ARBA" id="ARBA00023136"/>
    </source>
</evidence>
<evidence type="ECO:0000256" key="4">
    <source>
        <dbReference type="ARBA" id="ARBA00022989"/>
    </source>
</evidence>
<reference evidence="7" key="1">
    <citation type="submission" date="2020-04" db="EMBL/GenBank/DDBJ databases">
        <title>Deep metagenomics examines the oral microbiome during advanced dental caries in children, revealing novel taxa and co-occurrences with host molecules.</title>
        <authorList>
            <person name="Baker J.L."/>
            <person name="Morton J.T."/>
            <person name="Dinis M."/>
            <person name="Alvarez R."/>
            <person name="Tran N.C."/>
            <person name="Knight R."/>
            <person name="Edlund A."/>
        </authorList>
    </citation>
    <scope>NUCLEOTIDE SEQUENCE</scope>
    <source>
        <strain evidence="7">JCVI_25_bin.9</strain>
    </source>
</reference>
<evidence type="ECO:0000256" key="3">
    <source>
        <dbReference type="ARBA" id="ARBA00022692"/>
    </source>
</evidence>
<evidence type="ECO:0000256" key="1">
    <source>
        <dbReference type="ARBA" id="ARBA00004651"/>
    </source>
</evidence>
<feature type="transmembrane region" description="Helical" evidence="6">
    <location>
        <begin position="82"/>
        <end position="101"/>
    </location>
</feature>
<dbReference type="EMBL" id="JABZSQ010000006">
    <property type="protein sequence ID" value="MBF1414099.1"/>
    <property type="molecule type" value="Genomic_DNA"/>
</dbReference>
<dbReference type="InterPro" id="IPR005538">
    <property type="entry name" value="LrgA/CidA"/>
</dbReference>
<keyword evidence="3 6" id="KW-0812">Transmembrane</keyword>
<feature type="transmembrane region" description="Helical" evidence="6">
    <location>
        <begin position="31"/>
        <end position="49"/>
    </location>
</feature>
<organism evidence="7 8">
    <name type="scientific">Prevotella histicola</name>
    <dbReference type="NCBI Taxonomy" id="470565"/>
    <lineage>
        <taxon>Bacteria</taxon>
        <taxon>Pseudomonadati</taxon>
        <taxon>Bacteroidota</taxon>
        <taxon>Bacteroidia</taxon>
        <taxon>Bacteroidales</taxon>
        <taxon>Prevotellaceae</taxon>
        <taxon>Prevotella</taxon>
    </lineage>
</organism>
<dbReference type="RefSeq" id="WP_219496085.1">
    <property type="nucleotide sequence ID" value="NZ_CAKAQX010000013.1"/>
</dbReference>
<gene>
    <name evidence="7" type="ORF">HXN33_00840</name>
</gene>
<comment type="caution">
    <text evidence="7">The sequence shown here is derived from an EMBL/GenBank/DDBJ whole genome shotgun (WGS) entry which is preliminary data.</text>
</comment>
<keyword evidence="4 6" id="KW-1133">Transmembrane helix</keyword>
<evidence type="ECO:0000256" key="2">
    <source>
        <dbReference type="ARBA" id="ARBA00022475"/>
    </source>
</evidence>
<sequence length="168" mass="19090">MAIQFFVIFGCLALGEFVVWATGIKLPSSIIGMLFLTFFLKVGWVKLSWIEKLSQLLIANLGFFFVPPGVALILYLDVIQREWFPILMATVVSTVLVLVVTGQMHQMIIKLERQLTALDLLHHRAHAAKVKEMKETLDEFDTLVEEEELQKVKALRGEDLTDEEEAKS</sequence>
<evidence type="ECO:0000313" key="7">
    <source>
        <dbReference type="EMBL" id="MBF1414099.1"/>
    </source>
</evidence>
<evidence type="ECO:0000313" key="8">
    <source>
        <dbReference type="Proteomes" id="UP000757461"/>
    </source>
</evidence>